<comment type="caution">
    <text evidence="1">The sequence shown here is derived from an EMBL/GenBank/DDBJ whole genome shotgun (WGS) entry which is preliminary data.</text>
</comment>
<sequence>MPYTAFEKLNKKALAVLLEKLYAAVPALLPLIAPEGWKNSRYYHMMMYERQEQYQNFIQSMADMGTKQYRPHSRYIVPNPDPEEEIDFDSYFSITFPPLYDDHIEVFYTLVVMLVELTSCSLLIRNGAEPHYYVDEDGTEALLYEIAYRHGHIDQYTYDTKATICSAPVLDNLNQIQGLECIFAVLRSEGYALKHWDDELLYIRELQEGYDDLTYAPIPAQEKEMARQEIRERIQNCLAEYTQSPVDPFDFRSIVALFNRRKICPIILAYLHAYDEFPIGYPYTYRHYNEGNEWI</sequence>
<dbReference type="Proteomes" id="UP000306808">
    <property type="component" value="Unassembled WGS sequence"/>
</dbReference>
<evidence type="ECO:0000313" key="1">
    <source>
        <dbReference type="EMBL" id="TJZ49909.1"/>
    </source>
</evidence>
<name>A0A4U0N7V8_9SPHI</name>
<keyword evidence="2" id="KW-1185">Reference proteome</keyword>
<gene>
    <name evidence="1" type="ORF">FAZ15_22070</name>
</gene>
<dbReference type="OrthoDB" id="699041at2"/>
<organism evidence="1 2">
    <name type="scientific">Sphingobacterium olei</name>
    <dbReference type="NCBI Taxonomy" id="2571155"/>
    <lineage>
        <taxon>Bacteria</taxon>
        <taxon>Pseudomonadati</taxon>
        <taxon>Bacteroidota</taxon>
        <taxon>Sphingobacteriia</taxon>
        <taxon>Sphingobacteriales</taxon>
        <taxon>Sphingobacteriaceae</taxon>
        <taxon>Sphingobacterium</taxon>
    </lineage>
</organism>
<dbReference type="EMBL" id="SUME01000015">
    <property type="protein sequence ID" value="TJZ49909.1"/>
    <property type="molecule type" value="Genomic_DNA"/>
</dbReference>
<reference evidence="1 2" key="1">
    <citation type="submission" date="2019-04" db="EMBL/GenBank/DDBJ databases">
        <title>Sphingobacterium olei sp. nov., isolated from oil-contaminated soil.</title>
        <authorList>
            <person name="Liu B."/>
        </authorList>
    </citation>
    <scope>NUCLEOTIDE SEQUENCE [LARGE SCALE GENOMIC DNA]</scope>
    <source>
        <strain evidence="1 2">HAL-9</strain>
    </source>
</reference>
<dbReference type="RefSeq" id="WP_136903540.1">
    <property type="nucleotide sequence ID" value="NZ_SUME01000015.1"/>
</dbReference>
<protein>
    <submittedName>
        <fullName evidence="1">Uncharacterized protein</fullName>
    </submittedName>
</protein>
<accession>A0A4U0N7V8</accession>
<dbReference type="AlphaFoldDB" id="A0A4U0N7V8"/>
<evidence type="ECO:0000313" key="2">
    <source>
        <dbReference type="Proteomes" id="UP000306808"/>
    </source>
</evidence>
<proteinExistence type="predicted"/>